<dbReference type="AlphaFoldDB" id="A0A2B7WRP5"/>
<feature type="region of interest" description="Disordered" evidence="2">
    <location>
        <begin position="598"/>
        <end position="626"/>
    </location>
</feature>
<gene>
    <name evidence="3" type="ORF">GX51_06360</name>
</gene>
<name>A0A2B7WRP5_9EURO</name>
<evidence type="ECO:0000256" key="2">
    <source>
        <dbReference type="SAM" id="MobiDB-lite"/>
    </source>
</evidence>
<feature type="compositionally biased region" description="Polar residues" evidence="2">
    <location>
        <begin position="886"/>
        <end position="897"/>
    </location>
</feature>
<feature type="compositionally biased region" description="Polar residues" evidence="2">
    <location>
        <begin position="860"/>
        <end position="871"/>
    </location>
</feature>
<sequence>MASASELPPNKSLLNDPQELDFTRPSTLPDSVAADGTEEIELAERALSTFERVFSTHAPIFESFLLQAPTDTIFQLYHTSRYLRSLLRSYPTAWQYLSFRLLFQSGSQMRPASGGTDGASTQRQPYALDQLLLQVILPFSPTLRSLDLDNTAVNGQNLTSTVLNMRRDTLEHLSVRGCKNVSLKYHIIPYLTMFKLQYDAEINQRGINPCPVKRLALKSLYAYRCRHHRRRPYLSSSLLRRDSDSEPTHDFVKLCHKLGIWTDTAWCTTPAARCFRRRGYVSSRSQQGTREVWVVFDRLWRSKNWIGSISERDRPSKRDGRLWEHDETGCFGEALGTADGPEHGEGKTVPTHLRKSHRRFIENITCDECDEEIQERCEQCSVLMHCVGCRKTLCASCAFDRHYPRRKPREGAVIEHLWWAPGTAVSPCFMQEDQDSNAANVNLQGPAAPTYPNLKFHWCCTEPAFSGGGGISLGVANREVDRLRATPLPRGQGWEDPELSTNEWLKTFPKDAYGNPPDHDRPEGHAEMIRWLLGPPDYQASICPRNLCQQCFDRPQWKVHCKSCTKPLCMEHDLRGLRLRICGYRDLVMEKTNLANTKSPAAGKISEARSTHPTADPDPSRTIAGRPVAEYPASSPRFNLALINVLSTQLSHDSSSTSEPGPSNTLSDAQPAVHHSSTVQTPSSVSQNHSRSSSPASVYFEASPEVRKKWLGCQSIFCPQYRAVGDQRQRCASVLRECTSCSIHVCQDCIHQNPPCTCSYCHLNYLCPNCYHAKELDGTCRRVEEERLQREEKQKRDLEMIEIAMERNLANEVASFAGQFFMGLTRNLSDNENRNQDVGNGGGVGSSGHGDFFMTASELAPQTSASAPPGSNNHHTNNNDNNNHNQAQNPISTQPSSHLHIPQAGPIPDANDEYDDNGSGSEQTEVLGE</sequence>
<evidence type="ECO:0000313" key="3">
    <source>
        <dbReference type="EMBL" id="PGG99324.1"/>
    </source>
</evidence>
<reference evidence="3 4" key="1">
    <citation type="submission" date="2017-10" db="EMBL/GenBank/DDBJ databases">
        <title>Comparative genomics in systemic dimorphic fungi from Ajellomycetaceae.</title>
        <authorList>
            <person name="Munoz J.F."/>
            <person name="Mcewen J.G."/>
            <person name="Clay O.K."/>
            <person name="Cuomo C.A."/>
        </authorList>
    </citation>
    <scope>NUCLEOTIDE SEQUENCE [LARGE SCALE GENOMIC DNA]</scope>
    <source>
        <strain evidence="3 4">UAMH130</strain>
    </source>
</reference>
<protein>
    <submittedName>
        <fullName evidence="3">Uncharacterized protein</fullName>
    </submittedName>
</protein>
<feature type="region of interest" description="Disordered" evidence="2">
    <location>
        <begin position="832"/>
        <end position="929"/>
    </location>
</feature>
<feature type="region of interest" description="Disordered" evidence="2">
    <location>
        <begin position="1"/>
        <end position="31"/>
    </location>
</feature>
<proteinExistence type="predicted"/>
<accession>A0A2B7WRP5</accession>
<feature type="compositionally biased region" description="Gly residues" evidence="2">
    <location>
        <begin position="839"/>
        <end position="848"/>
    </location>
</feature>
<organism evidence="3 4">
    <name type="scientific">Blastomyces parvus</name>
    <dbReference type="NCBI Taxonomy" id="2060905"/>
    <lineage>
        <taxon>Eukaryota</taxon>
        <taxon>Fungi</taxon>
        <taxon>Dikarya</taxon>
        <taxon>Ascomycota</taxon>
        <taxon>Pezizomycotina</taxon>
        <taxon>Eurotiomycetes</taxon>
        <taxon>Eurotiomycetidae</taxon>
        <taxon>Onygenales</taxon>
        <taxon>Ajellomycetaceae</taxon>
        <taxon>Blastomyces</taxon>
    </lineage>
</organism>
<feature type="compositionally biased region" description="Low complexity" evidence="2">
    <location>
        <begin position="674"/>
        <end position="694"/>
    </location>
</feature>
<feature type="compositionally biased region" description="Low complexity" evidence="2">
    <location>
        <begin position="872"/>
        <end position="885"/>
    </location>
</feature>
<dbReference type="Proteomes" id="UP000224080">
    <property type="component" value="Unassembled WGS sequence"/>
</dbReference>
<dbReference type="STRING" id="2060905.A0A2B7WRP5"/>
<dbReference type="EMBL" id="PDNC01000103">
    <property type="protein sequence ID" value="PGG99324.1"/>
    <property type="molecule type" value="Genomic_DNA"/>
</dbReference>
<feature type="compositionally biased region" description="Polar residues" evidence="2">
    <location>
        <begin position="918"/>
        <end position="929"/>
    </location>
</feature>
<feature type="coiled-coil region" evidence="1">
    <location>
        <begin position="781"/>
        <end position="808"/>
    </location>
</feature>
<feature type="compositionally biased region" description="Polar residues" evidence="2">
    <location>
        <begin position="659"/>
        <end position="668"/>
    </location>
</feature>
<evidence type="ECO:0000313" key="4">
    <source>
        <dbReference type="Proteomes" id="UP000224080"/>
    </source>
</evidence>
<dbReference type="OrthoDB" id="3903581at2759"/>
<feature type="region of interest" description="Disordered" evidence="2">
    <location>
        <begin position="651"/>
        <end position="696"/>
    </location>
</feature>
<keyword evidence="4" id="KW-1185">Reference proteome</keyword>
<keyword evidence="1" id="KW-0175">Coiled coil</keyword>
<evidence type="ECO:0000256" key="1">
    <source>
        <dbReference type="SAM" id="Coils"/>
    </source>
</evidence>
<comment type="caution">
    <text evidence="3">The sequence shown here is derived from an EMBL/GenBank/DDBJ whole genome shotgun (WGS) entry which is preliminary data.</text>
</comment>